<evidence type="ECO:0000256" key="3">
    <source>
        <dbReference type="ARBA" id="ARBA00022989"/>
    </source>
</evidence>
<evidence type="ECO:0000256" key="5">
    <source>
        <dbReference type="SAM" id="MobiDB-lite"/>
    </source>
</evidence>
<organism evidence="7 8">
    <name type="scientific">Apiospora hydei</name>
    <dbReference type="NCBI Taxonomy" id="1337664"/>
    <lineage>
        <taxon>Eukaryota</taxon>
        <taxon>Fungi</taxon>
        <taxon>Dikarya</taxon>
        <taxon>Ascomycota</taxon>
        <taxon>Pezizomycotina</taxon>
        <taxon>Sordariomycetes</taxon>
        <taxon>Xylariomycetidae</taxon>
        <taxon>Amphisphaeriales</taxon>
        <taxon>Apiosporaceae</taxon>
        <taxon>Apiospora</taxon>
    </lineage>
</organism>
<keyword evidence="8" id="KW-1185">Reference proteome</keyword>
<dbReference type="Gene3D" id="1.20.58.340">
    <property type="entry name" value="Magnesium transport protein CorA, transmembrane region"/>
    <property type="match status" value="1"/>
</dbReference>
<comment type="subcellular location">
    <subcellularLocation>
        <location evidence="1">Membrane</location>
        <topology evidence="1">Multi-pass membrane protein</topology>
    </subcellularLocation>
</comment>
<evidence type="ECO:0000256" key="6">
    <source>
        <dbReference type="SAM" id="Phobius"/>
    </source>
</evidence>
<protein>
    <submittedName>
        <fullName evidence="7">Uncharacterized protein</fullName>
    </submittedName>
</protein>
<gene>
    <name evidence="7" type="ORF">PG997_010972</name>
</gene>
<reference evidence="7 8" key="1">
    <citation type="submission" date="2023-01" db="EMBL/GenBank/DDBJ databases">
        <title>Analysis of 21 Apiospora genomes using comparative genomics revels a genus with tremendous synthesis potential of carbohydrate active enzymes and secondary metabolites.</title>
        <authorList>
            <person name="Sorensen T."/>
        </authorList>
    </citation>
    <scope>NUCLEOTIDE SEQUENCE [LARGE SCALE GENOMIC DNA]</scope>
    <source>
        <strain evidence="7 8">CBS 114990</strain>
    </source>
</reference>
<feature type="transmembrane region" description="Helical" evidence="6">
    <location>
        <begin position="471"/>
        <end position="493"/>
    </location>
</feature>
<dbReference type="RefSeq" id="XP_066664577.1">
    <property type="nucleotide sequence ID" value="XM_066815287.1"/>
</dbReference>
<keyword evidence="3 6" id="KW-1133">Transmembrane helix</keyword>
<dbReference type="InterPro" id="IPR045863">
    <property type="entry name" value="CorA_TM1_TM2"/>
</dbReference>
<evidence type="ECO:0000313" key="8">
    <source>
        <dbReference type="Proteomes" id="UP001433268"/>
    </source>
</evidence>
<evidence type="ECO:0000256" key="1">
    <source>
        <dbReference type="ARBA" id="ARBA00004141"/>
    </source>
</evidence>
<keyword evidence="2 6" id="KW-0812">Transmembrane</keyword>
<sequence>MEPSPDTPLNGGNPPQHLTPSKYAKLISIHSQTNASNSLYQGSDWNGLNKWLSEPSAVRQPDPSKEGFARIYVLPRQTPSSSSSGNAQKYIEGVSLALPLEESLKRQPTDASILLFLRGYPSPEWLKEIGARFRIEPEVFYRHLSFFQNPMVSMRQSPFKLPSNQRPIFQLTLTTVGQYTPYALSLSETRTQASQKMEAYLSGMKKQINWTLGDSMVRSFDVHNEKLFSFEQLITIYSSKGEKDSPYTTLVWLDCGNDLLRGRTNLGPWAHIGHSVTTFPVTIYRRGISLKPYQHRLVSGYENKVHGTGGLPQSISLLPLFYGRSLNPTQMSEDPFYALHELFAFWATSETQFLNVVQSALQSKASVSSGKLPSEMVENQNTLVFYKDLLNRHVESISESLGFIETRVFSDWPRSNANKPEMMAQRLQCDVEYLLSKAKMLQAQCESAMLALSNQAGLQESKRAVAEGERMYRLSLLVSVFIPLSFCSSLFGMQFVTFDATVRGIWTFALVTVPIFGLSVLFFSWKPESISTALCGDTCRHQPKKTKLGGV</sequence>
<accession>A0ABR1VHQ9</accession>
<name>A0ABR1VHQ9_9PEZI</name>
<feature type="transmembrane region" description="Helical" evidence="6">
    <location>
        <begin position="505"/>
        <end position="525"/>
    </location>
</feature>
<dbReference type="EMBL" id="JAQQWN010000008">
    <property type="protein sequence ID" value="KAK8070769.1"/>
    <property type="molecule type" value="Genomic_DNA"/>
</dbReference>
<evidence type="ECO:0000256" key="2">
    <source>
        <dbReference type="ARBA" id="ARBA00022692"/>
    </source>
</evidence>
<evidence type="ECO:0000313" key="7">
    <source>
        <dbReference type="EMBL" id="KAK8070769.1"/>
    </source>
</evidence>
<dbReference type="Proteomes" id="UP001433268">
    <property type="component" value="Unassembled WGS sequence"/>
</dbReference>
<comment type="caution">
    <text evidence="7">The sequence shown here is derived from an EMBL/GenBank/DDBJ whole genome shotgun (WGS) entry which is preliminary data.</text>
</comment>
<keyword evidence="4 6" id="KW-0472">Membrane</keyword>
<proteinExistence type="predicted"/>
<dbReference type="GeneID" id="92048347"/>
<dbReference type="SUPFAM" id="SSF144083">
    <property type="entry name" value="Magnesium transport protein CorA, transmembrane region"/>
    <property type="match status" value="1"/>
</dbReference>
<feature type="region of interest" description="Disordered" evidence="5">
    <location>
        <begin position="1"/>
        <end position="20"/>
    </location>
</feature>
<evidence type="ECO:0000256" key="4">
    <source>
        <dbReference type="ARBA" id="ARBA00023136"/>
    </source>
</evidence>